<evidence type="ECO:0000313" key="1">
    <source>
        <dbReference type="EMBL" id="CAB4153924.1"/>
    </source>
</evidence>
<name>A0A6J5N499_9CAUD</name>
<proteinExistence type="predicted"/>
<gene>
    <name evidence="1" type="ORF">UFOVP641_38</name>
</gene>
<protein>
    <submittedName>
        <fullName evidence="1">Uncharacterized protein</fullName>
    </submittedName>
</protein>
<sequence length="57" mass="6120">MFNFRTLGDTLQSQIKKVIPGANQTAQQALTPVAELQVKDAGKIRARAPKPSKGATK</sequence>
<reference evidence="1" key="1">
    <citation type="submission" date="2020-04" db="EMBL/GenBank/DDBJ databases">
        <authorList>
            <person name="Chiriac C."/>
            <person name="Salcher M."/>
            <person name="Ghai R."/>
            <person name="Kavagutti S V."/>
        </authorList>
    </citation>
    <scope>NUCLEOTIDE SEQUENCE</scope>
</reference>
<dbReference type="EMBL" id="LR796604">
    <property type="protein sequence ID" value="CAB4153924.1"/>
    <property type="molecule type" value="Genomic_DNA"/>
</dbReference>
<organism evidence="1">
    <name type="scientific">uncultured Caudovirales phage</name>
    <dbReference type="NCBI Taxonomy" id="2100421"/>
    <lineage>
        <taxon>Viruses</taxon>
        <taxon>Duplodnaviria</taxon>
        <taxon>Heunggongvirae</taxon>
        <taxon>Uroviricota</taxon>
        <taxon>Caudoviricetes</taxon>
        <taxon>Peduoviridae</taxon>
        <taxon>Maltschvirus</taxon>
        <taxon>Maltschvirus maltsch</taxon>
    </lineage>
</organism>
<accession>A0A6J5N499</accession>